<gene>
    <name evidence="2" type="ORF">OE749_15485</name>
</gene>
<keyword evidence="3" id="KW-1185">Reference proteome</keyword>
<dbReference type="EMBL" id="JAOWKX010000008">
    <property type="protein sequence ID" value="MCV2886094.1"/>
    <property type="molecule type" value="Genomic_DNA"/>
</dbReference>
<protein>
    <submittedName>
        <fullName evidence="2">Uncharacterized protein</fullName>
    </submittedName>
</protein>
<dbReference type="Proteomes" id="UP001652504">
    <property type="component" value="Unassembled WGS sequence"/>
</dbReference>
<proteinExistence type="predicted"/>
<evidence type="ECO:0000313" key="3">
    <source>
        <dbReference type="Proteomes" id="UP001652504"/>
    </source>
</evidence>
<keyword evidence="1" id="KW-0472">Membrane</keyword>
<accession>A0ABT3ABN2</accession>
<reference evidence="2 3" key="1">
    <citation type="submission" date="2022-10" db="EMBL/GenBank/DDBJ databases">
        <title>Aestuariibacter sp. AA17 isolated from Montipora capitata coral fragment.</title>
        <authorList>
            <person name="Emsley S.A."/>
            <person name="Pfannmuller K.M."/>
            <person name="Loughran R.M."/>
            <person name="Shlafstein M."/>
            <person name="Papke E."/>
            <person name="Saw J.H."/>
            <person name="Ushijima B."/>
            <person name="Videau P."/>
        </authorList>
    </citation>
    <scope>NUCLEOTIDE SEQUENCE [LARGE SCALE GENOMIC DNA]</scope>
    <source>
        <strain evidence="2 3">AA17</strain>
    </source>
</reference>
<dbReference type="RefSeq" id="WP_263713381.1">
    <property type="nucleotide sequence ID" value="NZ_JAOWKX010000008.1"/>
</dbReference>
<keyword evidence="1" id="KW-1133">Transmembrane helix</keyword>
<evidence type="ECO:0000313" key="2">
    <source>
        <dbReference type="EMBL" id="MCV2886094.1"/>
    </source>
</evidence>
<name>A0ABT3ABN2_9ALTE</name>
<feature type="transmembrane region" description="Helical" evidence="1">
    <location>
        <begin position="12"/>
        <end position="35"/>
    </location>
</feature>
<feature type="transmembrane region" description="Helical" evidence="1">
    <location>
        <begin position="55"/>
        <end position="74"/>
    </location>
</feature>
<keyword evidence="1" id="KW-0812">Transmembrane</keyword>
<sequence length="96" mass="10866">MQLPFSTFLILTRLVGLCFIGAGLIFGYAAAELLFDPEATVIVNGIERNDREAKGTFLFMPIILIGVGFTLCKIKPKSWHKYRQARSIFWSVFHGR</sequence>
<evidence type="ECO:0000256" key="1">
    <source>
        <dbReference type="SAM" id="Phobius"/>
    </source>
</evidence>
<organism evidence="2 3">
    <name type="scientific">Fluctibacter corallii</name>
    <dbReference type="NCBI Taxonomy" id="2984329"/>
    <lineage>
        <taxon>Bacteria</taxon>
        <taxon>Pseudomonadati</taxon>
        <taxon>Pseudomonadota</taxon>
        <taxon>Gammaproteobacteria</taxon>
        <taxon>Alteromonadales</taxon>
        <taxon>Alteromonadaceae</taxon>
        <taxon>Fluctibacter</taxon>
    </lineage>
</organism>
<comment type="caution">
    <text evidence="2">The sequence shown here is derived from an EMBL/GenBank/DDBJ whole genome shotgun (WGS) entry which is preliminary data.</text>
</comment>